<evidence type="ECO:0000313" key="2">
    <source>
        <dbReference type="Proteomes" id="UP000799764"/>
    </source>
</evidence>
<dbReference type="EMBL" id="MU001518">
    <property type="protein sequence ID" value="KAF2437202.1"/>
    <property type="molecule type" value="Genomic_DNA"/>
</dbReference>
<reference evidence="1" key="1">
    <citation type="journal article" date="2020" name="Stud. Mycol.">
        <title>101 Dothideomycetes genomes: a test case for predicting lifestyles and emergence of pathogens.</title>
        <authorList>
            <person name="Haridas S."/>
            <person name="Albert R."/>
            <person name="Binder M."/>
            <person name="Bloem J."/>
            <person name="Labutti K."/>
            <person name="Salamov A."/>
            <person name="Andreopoulos B."/>
            <person name="Baker S."/>
            <person name="Barry K."/>
            <person name="Bills G."/>
            <person name="Bluhm B."/>
            <person name="Cannon C."/>
            <person name="Castanera R."/>
            <person name="Culley D."/>
            <person name="Daum C."/>
            <person name="Ezra D."/>
            <person name="Gonzalez J."/>
            <person name="Henrissat B."/>
            <person name="Kuo A."/>
            <person name="Liang C."/>
            <person name="Lipzen A."/>
            <person name="Lutzoni F."/>
            <person name="Magnuson J."/>
            <person name="Mondo S."/>
            <person name="Nolan M."/>
            <person name="Ohm R."/>
            <person name="Pangilinan J."/>
            <person name="Park H.-J."/>
            <person name="Ramirez L."/>
            <person name="Alfaro M."/>
            <person name="Sun H."/>
            <person name="Tritt A."/>
            <person name="Yoshinaga Y."/>
            <person name="Zwiers L.-H."/>
            <person name="Turgeon B."/>
            <person name="Goodwin S."/>
            <person name="Spatafora J."/>
            <person name="Crous P."/>
            <person name="Grigoriev I."/>
        </authorList>
    </citation>
    <scope>NUCLEOTIDE SEQUENCE</scope>
    <source>
        <strain evidence="1">CBS 690.94</strain>
    </source>
</reference>
<organism evidence="1 2">
    <name type="scientific">Karstenula rhodostoma CBS 690.94</name>
    <dbReference type="NCBI Taxonomy" id="1392251"/>
    <lineage>
        <taxon>Eukaryota</taxon>
        <taxon>Fungi</taxon>
        <taxon>Dikarya</taxon>
        <taxon>Ascomycota</taxon>
        <taxon>Pezizomycotina</taxon>
        <taxon>Dothideomycetes</taxon>
        <taxon>Pleosporomycetidae</taxon>
        <taxon>Pleosporales</taxon>
        <taxon>Massarineae</taxon>
        <taxon>Didymosphaeriaceae</taxon>
        <taxon>Karstenula</taxon>
    </lineage>
</organism>
<sequence length="161" mass="18461">MSTRSNRCPAATAQHRLLTSENAKRLRRPVSQLAILSQIDSSTNRRSLEFGKWNVRSRHNYMADWAGQQEGALMRTALKLTPLSSDWLPYLDPPDFLHQRPKRKQAIHLKNTSRLTTPTRSMLETARSYHSTLWVAKNGGTGGTLCDEEMKEEYIYMRLSA</sequence>
<evidence type="ECO:0000313" key="1">
    <source>
        <dbReference type="EMBL" id="KAF2437202.1"/>
    </source>
</evidence>
<name>A0A9P4P4P9_9PLEO</name>
<gene>
    <name evidence="1" type="ORF">P171DRAFT_492307</name>
</gene>
<proteinExistence type="predicted"/>
<dbReference type="Proteomes" id="UP000799764">
    <property type="component" value="Unassembled WGS sequence"/>
</dbReference>
<keyword evidence="2" id="KW-1185">Reference proteome</keyword>
<dbReference type="AlphaFoldDB" id="A0A9P4P4P9"/>
<accession>A0A9P4P4P9</accession>
<comment type="caution">
    <text evidence="1">The sequence shown here is derived from an EMBL/GenBank/DDBJ whole genome shotgun (WGS) entry which is preliminary data.</text>
</comment>
<protein>
    <submittedName>
        <fullName evidence="1">Uncharacterized protein</fullName>
    </submittedName>
</protein>